<dbReference type="GO" id="GO:0009898">
    <property type="term" value="C:cytoplasmic side of plasma membrane"/>
    <property type="evidence" value="ECO:0007669"/>
    <property type="project" value="TreeGrafter"/>
</dbReference>
<proteinExistence type="inferred from homology"/>
<organism evidence="9 10">
    <name type="scientific">Calorimonas adulescens</name>
    <dbReference type="NCBI Taxonomy" id="2606906"/>
    <lineage>
        <taxon>Bacteria</taxon>
        <taxon>Bacillati</taxon>
        <taxon>Bacillota</taxon>
        <taxon>Clostridia</taxon>
        <taxon>Thermoanaerobacterales</taxon>
        <taxon>Thermoanaerobacteraceae</taxon>
        <taxon>Calorimonas</taxon>
    </lineage>
</organism>
<dbReference type="InterPro" id="IPR016161">
    <property type="entry name" value="Ald_DH/histidinol_DH"/>
</dbReference>
<dbReference type="PANTHER" id="PTHR42862">
    <property type="entry name" value="DELTA-1-PYRROLINE-5-CARBOXYLATE DEHYDROGENASE 1, ISOFORM A-RELATED"/>
    <property type="match status" value="1"/>
</dbReference>
<dbReference type="NCBIfam" id="TIGR01237">
    <property type="entry name" value="D1pyr5carbox2"/>
    <property type="match status" value="1"/>
</dbReference>
<comment type="caution">
    <text evidence="9">The sequence shown here is derived from an EMBL/GenBank/DDBJ whole genome shotgun (WGS) entry which is preliminary data.</text>
</comment>
<keyword evidence="3 7" id="KW-0560">Oxidoreductase</keyword>
<reference evidence="9 10" key="1">
    <citation type="submission" date="2019-08" db="EMBL/GenBank/DDBJ databases">
        <title>Calorimonas adulescens gen. nov., sp. nov., an anaerobic thermophilic bacterium from Sakhalin hot spring.</title>
        <authorList>
            <person name="Khomyakova M.A."/>
            <person name="Merkel A.Y."/>
            <person name="Novikov A."/>
            <person name="Bonch-Osmolovskaya E.A."/>
            <person name="Slobodkin A.I."/>
        </authorList>
    </citation>
    <scope>NUCLEOTIDE SEQUENCE [LARGE SCALE GENOMIC DNA]</scope>
    <source>
        <strain evidence="9 10">A05MB</strain>
    </source>
</reference>
<dbReference type="PROSITE" id="PS00687">
    <property type="entry name" value="ALDEHYDE_DEHYDR_GLU"/>
    <property type="match status" value="1"/>
</dbReference>
<dbReference type="FunFam" id="3.40.309.10:FF:000005">
    <property type="entry name" value="1-pyrroline-5-carboxylate dehydrogenase 1"/>
    <property type="match status" value="1"/>
</dbReference>
<dbReference type="Proteomes" id="UP000322976">
    <property type="component" value="Unassembled WGS sequence"/>
</dbReference>
<comment type="similarity">
    <text evidence="7">Belongs to the aldehyde dehydrogenase family.</text>
</comment>
<dbReference type="InterPro" id="IPR029510">
    <property type="entry name" value="Ald_DH_CS_GLU"/>
</dbReference>
<dbReference type="EC" id="1.2.1.88" evidence="2"/>
<dbReference type="InterPro" id="IPR005932">
    <property type="entry name" value="RocA"/>
</dbReference>
<keyword evidence="10" id="KW-1185">Reference proteome</keyword>
<evidence type="ECO:0000256" key="4">
    <source>
        <dbReference type="ARBA" id="ARBA00023027"/>
    </source>
</evidence>
<feature type="active site" evidence="6">
    <location>
        <position position="286"/>
    </location>
</feature>
<protein>
    <recommendedName>
        <fullName evidence="2">L-glutamate gamma-semialdehyde dehydrogenase</fullName>
        <ecNumber evidence="2">1.2.1.88</ecNumber>
    </recommendedName>
</protein>
<dbReference type="InterPro" id="IPR016163">
    <property type="entry name" value="Ald_DH_C"/>
</dbReference>
<keyword evidence="4" id="KW-0520">NAD</keyword>
<dbReference type="InterPro" id="IPR050485">
    <property type="entry name" value="Proline_metab_enzyme"/>
</dbReference>
<dbReference type="RefSeq" id="WP_149545538.1">
    <property type="nucleotide sequence ID" value="NZ_VTPS01000012.1"/>
</dbReference>
<dbReference type="EMBL" id="VTPS01000012">
    <property type="protein sequence ID" value="TZE81560.1"/>
    <property type="molecule type" value="Genomic_DNA"/>
</dbReference>
<dbReference type="PROSITE" id="PS00070">
    <property type="entry name" value="ALDEHYDE_DEHYDR_CYS"/>
    <property type="match status" value="1"/>
</dbReference>
<comment type="catalytic activity">
    <reaction evidence="5">
        <text>L-glutamate 5-semialdehyde + NAD(+) + H2O = L-glutamate + NADH + 2 H(+)</text>
        <dbReference type="Rhea" id="RHEA:30235"/>
        <dbReference type="ChEBI" id="CHEBI:15377"/>
        <dbReference type="ChEBI" id="CHEBI:15378"/>
        <dbReference type="ChEBI" id="CHEBI:29985"/>
        <dbReference type="ChEBI" id="CHEBI:57540"/>
        <dbReference type="ChEBI" id="CHEBI:57945"/>
        <dbReference type="ChEBI" id="CHEBI:58066"/>
        <dbReference type="EC" id="1.2.1.88"/>
    </reaction>
</comment>
<evidence type="ECO:0000313" key="10">
    <source>
        <dbReference type="Proteomes" id="UP000322976"/>
    </source>
</evidence>
<dbReference type="Pfam" id="PF00171">
    <property type="entry name" value="Aldedh"/>
    <property type="match status" value="1"/>
</dbReference>
<evidence type="ECO:0000256" key="2">
    <source>
        <dbReference type="ARBA" id="ARBA00012884"/>
    </source>
</evidence>
<dbReference type="InterPro" id="IPR015590">
    <property type="entry name" value="Aldehyde_DH_dom"/>
</dbReference>
<dbReference type="GO" id="GO:0003842">
    <property type="term" value="F:L-glutamate gamma-semialdehyde dehydrogenase activity"/>
    <property type="evidence" value="ECO:0007669"/>
    <property type="project" value="UniProtKB-EC"/>
</dbReference>
<dbReference type="Gene3D" id="3.40.605.10">
    <property type="entry name" value="Aldehyde Dehydrogenase, Chain A, domain 1"/>
    <property type="match status" value="1"/>
</dbReference>
<sequence length="515" mass="56656">MRDEFKNECTIDFSKPEMASELEKAIAKVEESFGSRYPIVIAGDHILLDDYIKSINPSDTHEVVGYVSKGTRELADRAVMAGKLSFKYWGSLSGTERARYLYSLSSVFRKRRVELVATMMIEGGKTWPEADGEVVEAIDFLEYYAREAERMDAGEDLVRLPDEDNEMIYIPLGVGLAIPPWNFSLSILTGTTIGPVAAGNTVILKPASATPVIGAKFMEMVEEAGFPDGVINFLPGSGSEIGDYLVSHPDIHFIAFTGSMEVGIHIYQEAAKVRPGQAHLKKTVIEMGGKDAIIVDSSADLKKAAEGIVASAFGFQGQKCSACSRAIILEDIYDDMVERIVQLTSKLEVGDPRKLTVDMGPVIDDAAYKKIMSYIEIGKNEGRLIYGGDRARDNGYFIMPTVFKDVAPDARIAQEEIFGPVLSIIRAKDFTDALNIANNTVYGLTGSVYSKTREHLERARKEFNVGNLYFNRGCTGALVGVHPFGGFKLSGTDAKTGSHDYLKYFMQPKVISERF</sequence>
<evidence type="ECO:0000313" key="9">
    <source>
        <dbReference type="EMBL" id="TZE81560.1"/>
    </source>
</evidence>
<feature type="domain" description="Aldehyde dehydrogenase" evidence="8">
    <location>
        <begin position="51"/>
        <end position="511"/>
    </location>
</feature>
<evidence type="ECO:0000256" key="1">
    <source>
        <dbReference type="ARBA" id="ARBA00004786"/>
    </source>
</evidence>
<dbReference type="GO" id="GO:0004657">
    <property type="term" value="F:proline dehydrogenase activity"/>
    <property type="evidence" value="ECO:0007669"/>
    <property type="project" value="UniProtKB-ARBA"/>
</dbReference>
<dbReference type="CDD" id="cd07124">
    <property type="entry name" value="ALDH_PutA-P5CDH-RocA"/>
    <property type="match status" value="1"/>
</dbReference>
<accession>A0A5D8QAD4</accession>
<gene>
    <name evidence="9" type="primary">pruA</name>
    <name evidence="9" type="ORF">FWJ32_08555</name>
</gene>
<comment type="pathway">
    <text evidence="1">Amino-acid degradation; L-proline degradation into L-glutamate; L-glutamate from L-proline: step 2/2.</text>
</comment>
<dbReference type="InterPro" id="IPR016160">
    <property type="entry name" value="Ald_DH_CS_CYS"/>
</dbReference>
<dbReference type="Gene3D" id="3.40.309.10">
    <property type="entry name" value="Aldehyde Dehydrogenase, Chain A, domain 2"/>
    <property type="match status" value="1"/>
</dbReference>
<dbReference type="AlphaFoldDB" id="A0A5D8QAD4"/>
<evidence type="ECO:0000259" key="8">
    <source>
        <dbReference type="Pfam" id="PF00171"/>
    </source>
</evidence>
<evidence type="ECO:0000256" key="5">
    <source>
        <dbReference type="ARBA" id="ARBA00048142"/>
    </source>
</evidence>
<dbReference type="SUPFAM" id="SSF53720">
    <property type="entry name" value="ALDH-like"/>
    <property type="match status" value="1"/>
</dbReference>
<dbReference type="InterPro" id="IPR016162">
    <property type="entry name" value="Ald_DH_N"/>
</dbReference>
<dbReference type="GO" id="GO:0010133">
    <property type="term" value="P:L-proline catabolic process to L-glutamate"/>
    <property type="evidence" value="ECO:0007669"/>
    <property type="project" value="TreeGrafter"/>
</dbReference>
<dbReference type="PANTHER" id="PTHR42862:SF1">
    <property type="entry name" value="DELTA-1-PYRROLINE-5-CARBOXYLATE DEHYDROGENASE 2, ISOFORM A-RELATED"/>
    <property type="match status" value="1"/>
</dbReference>
<evidence type="ECO:0000256" key="6">
    <source>
        <dbReference type="PROSITE-ProRule" id="PRU10007"/>
    </source>
</evidence>
<dbReference type="NCBIfam" id="NF002852">
    <property type="entry name" value="PRK03137.1"/>
    <property type="match status" value="1"/>
</dbReference>
<evidence type="ECO:0000256" key="3">
    <source>
        <dbReference type="ARBA" id="ARBA00023002"/>
    </source>
</evidence>
<name>A0A5D8QAD4_9THEO</name>
<evidence type="ECO:0000256" key="7">
    <source>
        <dbReference type="RuleBase" id="RU003345"/>
    </source>
</evidence>